<organism evidence="4 5">
    <name type="scientific">Quercus suber</name>
    <name type="common">Cork oak</name>
    <dbReference type="NCBI Taxonomy" id="58331"/>
    <lineage>
        <taxon>Eukaryota</taxon>
        <taxon>Viridiplantae</taxon>
        <taxon>Streptophyta</taxon>
        <taxon>Embryophyta</taxon>
        <taxon>Tracheophyta</taxon>
        <taxon>Spermatophyta</taxon>
        <taxon>Magnoliopsida</taxon>
        <taxon>eudicotyledons</taxon>
        <taxon>Gunneridae</taxon>
        <taxon>Pentapetalae</taxon>
        <taxon>rosids</taxon>
        <taxon>fabids</taxon>
        <taxon>Fagales</taxon>
        <taxon>Fagaceae</taxon>
        <taxon>Quercus</taxon>
    </lineage>
</organism>
<dbReference type="PANTHER" id="PTHR36766:SF70">
    <property type="entry name" value="DISEASE RESISTANCE PROTEIN RGA4"/>
    <property type="match status" value="1"/>
</dbReference>
<dbReference type="GO" id="GO:0006952">
    <property type="term" value="P:defense response"/>
    <property type="evidence" value="ECO:0007669"/>
    <property type="project" value="UniProtKB-KW"/>
</dbReference>
<dbReference type="InterPro" id="IPR032675">
    <property type="entry name" value="LRR_dom_sf"/>
</dbReference>
<keyword evidence="5" id="KW-1185">Reference proteome</keyword>
<reference evidence="4 5" key="1">
    <citation type="journal article" date="2018" name="Sci. Data">
        <title>The draft genome sequence of cork oak.</title>
        <authorList>
            <person name="Ramos A.M."/>
            <person name="Usie A."/>
            <person name="Barbosa P."/>
            <person name="Barros P.M."/>
            <person name="Capote T."/>
            <person name="Chaves I."/>
            <person name="Simoes F."/>
            <person name="Abreu I."/>
            <person name="Carrasquinho I."/>
            <person name="Faro C."/>
            <person name="Guimaraes J.B."/>
            <person name="Mendonca D."/>
            <person name="Nobrega F."/>
            <person name="Rodrigues L."/>
            <person name="Saibo N.J.M."/>
            <person name="Varela M.C."/>
            <person name="Egas C."/>
            <person name="Matos J."/>
            <person name="Miguel C.M."/>
            <person name="Oliveira M.M."/>
            <person name="Ricardo C.P."/>
            <person name="Goncalves S."/>
        </authorList>
    </citation>
    <scope>NUCLEOTIDE SEQUENCE [LARGE SCALE GENOMIC DNA]</scope>
    <source>
        <strain evidence="5">cv. HL8</strain>
    </source>
</reference>
<name>A0AAW0LZ56_QUESU</name>
<evidence type="ECO:0000313" key="5">
    <source>
        <dbReference type="Proteomes" id="UP000237347"/>
    </source>
</evidence>
<dbReference type="SUPFAM" id="SSF52058">
    <property type="entry name" value="L domain-like"/>
    <property type="match status" value="2"/>
</dbReference>
<dbReference type="EMBL" id="PKMF04000036">
    <property type="protein sequence ID" value="KAK7856456.1"/>
    <property type="molecule type" value="Genomic_DNA"/>
</dbReference>
<accession>A0AAW0LZ56</accession>
<evidence type="ECO:0000259" key="3">
    <source>
        <dbReference type="Pfam" id="PF25019"/>
    </source>
</evidence>
<gene>
    <name evidence="4" type="primary">RGA4_42</name>
    <name evidence="4" type="ORF">CFP56_023142</name>
</gene>
<dbReference type="Pfam" id="PF25019">
    <property type="entry name" value="LRR_R13L1-DRL21"/>
    <property type="match status" value="1"/>
</dbReference>
<evidence type="ECO:0000256" key="2">
    <source>
        <dbReference type="ARBA" id="ARBA00022821"/>
    </source>
</evidence>
<dbReference type="AlphaFoldDB" id="A0AAW0LZ56"/>
<comment type="caution">
    <text evidence="4">The sequence shown here is derived from an EMBL/GenBank/DDBJ whole genome shotgun (WGS) entry which is preliminary data.</text>
</comment>
<evidence type="ECO:0000256" key="1">
    <source>
        <dbReference type="ARBA" id="ARBA00022614"/>
    </source>
</evidence>
<proteinExistence type="predicted"/>
<dbReference type="PANTHER" id="PTHR36766">
    <property type="entry name" value="PLANT BROAD-SPECTRUM MILDEW RESISTANCE PROTEIN RPW8"/>
    <property type="match status" value="1"/>
</dbReference>
<dbReference type="InterPro" id="IPR056789">
    <property type="entry name" value="LRR_R13L1-DRL21"/>
</dbReference>
<evidence type="ECO:0000313" key="4">
    <source>
        <dbReference type="EMBL" id="KAK7856456.1"/>
    </source>
</evidence>
<sequence>MGRLRTIFLIGANLGDNERESNNDEDVLEGLQPHPNLKSLEIVNFGSEKFPSWLLMRENSSGDLLLFDHLLEIRLENCNKCKRIPSLGQLPCLKVLKINGMDNLKCIGAEFYSSYSAEGSSNSGVGSNVVFPALKRLVLERMPNLMEWKDPMEPTTTRRTVFPCLEELTLLDCKKLISAPCHFPSLQKLVISRIRSTVFENITSRLTTLTTLNITSVSELACLSDQLPQNNSGLTYLTIWGCDELVSISSHQNVWVFCTYLRSIRIIGCHKLSDLPIALHTLRSLEKFEVIGCPNLRSFPSLQGVGSLLRNLGISCVDEVLPTGLQSCTSLSELHIKYCPNLISIPDLGELHSLTGLEISDCSNLKSIPNLRQLHSLTELRIMRCQNLTHLPEELDCLTCLESLEIGGFCEELDAFPSLSSTSIQHLYASLEKLYLYGWDKLQSLPDDIQCFTALRTLWIAKFDRMEALPEWLGNLFSLQNLDIFCCENLMYMATIQRLTKLTILQISNCPKLKERCAKGTGAEWSNIAHIPLITIDGNDI</sequence>
<keyword evidence="2" id="KW-0611">Plant defense</keyword>
<dbReference type="Gene3D" id="3.80.10.10">
    <property type="entry name" value="Ribonuclease Inhibitor"/>
    <property type="match status" value="4"/>
</dbReference>
<dbReference type="Proteomes" id="UP000237347">
    <property type="component" value="Unassembled WGS sequence"/>
</dbReference>
<protein>
    <submittedName>
        <fullName evidence="4">Disease resistance protein rga4</fullName>
    </submittedName>
</protein>
<keyword evidence="1" id="KW-0433">Leucine-rich repeat</keyword>
<feature type="domain" description="R13L1/DRL21-like LRR repeat region" evidence="3">
    <location>
        <begin position="17"/>
        <end position="101"/>
    </location>
</feature>